<name>A0A839ZEX5_9HYPH</name>
<dbReference type="Pfam" id="PF00072">
    <property type="entry name" value="Response_reg"/>
    <property type="match status" value="1"/>
</dbReference>
<sequence>MRLLLVEDSARLRDLVGETIRGAGWRLDAVGSVAEAQEALATTRYDLVLLDLGLPDGDGLAVIRDLRRARDPTPVLALTARTAVDERIAGLDAGADDYLGKPFNNGELLARARALLRRAPLVADPVLETGALRFDPATQEASCAGEVIALAPRERAALEILLRHAGRVTPKRGLEAMLSEFDGETSPNAIELVLSRLRRKLAPYETSAAIETVRGVGYMLRETRADTGEA</sequence>
<dbReference type="InterPro" id="IPR036388">
    <property type="entry name" value="WH-like_DNA-bd_sf"/>
</dbReference>
<organism evidence="6 7">
    <name type="scientific">Ancylobacter tetraedralis</name>
    <dbReference type="NCBI Taxonomy" id="217068"/>
    <lineage>
        <taxon>Bacteria</taxon>
        <taxon>Pseudomonadati</taxon>
        <taxon>Pseudomonadota</taxon>
        <taxon>Alphaproteobacteria</taxon>
        <taxon>Hyphomicrobiales</taxon>
        <taxon>Xanthobacteraceae</taxon>
        <taxon>Ancylobacter</taxon>
    </lineage>
</organism>
<gene>
    <name evidence="6" type="ORF">FHS55_004008</name>
</gene>
<evidence type="ECO:0000313" key="7">
    <source>
        <dbReference type="Proteomes" id="UP000533469"/>
    </source>
</evidence>
<dbReference type="GO" id="GO:0000156">
    <property type="term" value="F:phosphorelay response regulator activity"/>
    <property type="evidence" value="ECO:0007669"/>
    <property type="project" value="TreeGrafter"/>
</dbReference>
<accession>A0A839ZEX5</accession>
<evidence type="ECO:0000256" key="3">
    <source>
        <dbReference type="PROSITE-ProRule" id="PRU01091"/>
    </source>
</evidence>
<dbReference type="InterPro" id="IPR001867">
    <property type="entry name" value="OmpR/PhoB-type_DNA-bd"/>
</dbReference>
<protein>
    <submittedName>
        <fullName evidence="6">DNA-binding response OmpR family regulator</fullName>
    </submittedName>
</protein>
<dbReference type="SUPFAM" id="SSF52172">
    <property type="entry name" value="CheY-like"/>
    <property type="match status" value="1"/>
</dbReference>
<dbReference type="GO" id="GO:0005829">
    <property type="term" value="C:cytosol"/>
    <property type="evidence" value="ECO:0007669"/>
    <property type="project" value="TreeGrafter"/>
</dbReference>
<reference evidence="6 7" key="1">
    <citation type="submission" date="2020-08" db="EMBL/GenBank/DDBJ databases">
        <title>Genomic Encyclopedia of Type Strains, Phase IV (KMG-IV): sequencing the most valuable type-strain genomes for metagenomic binning, comparative biology and taxonomic classification.</title>
        <authorList>
            <person name="Goeker M."/>
        </authorList>
    </citation>
    <scope>NUCLEOTIDE SEQUENCE [LARGE SCALE GENOMIC DNA]</scope>
    <source>
        <strain evidence="6 7">DSM 5895</strain>
    </source>
</reference>
<feature type="domain" description="OmpR/PhoB-type" evidence="5">
    <location>
        <begin position="124"/>
        <end position="222"/>
    </location>
</feature>
<dbReference type="PANTHER" id="PTHR48111:SF36">
    <property type="entry name" value="TRANSCRIPTIONAL REGULATORY PROTEIN CUTR"/>
    <property type="match status" value="1"/>
</dbReference>
<dbReference type="CDD" id="cd00383">
    <property type="entry name" value="trans_reg_C"/>
    <property type="match status" value="1"/>
</dbReference>
<feature type="domain" description="Response regulatory" evidence="4">
    <location>
        <begin position="2"/>
        <end position="116"/>
    </location>
</feature>
<evidence type="ECO:0000259" key="4">
    <source>
        <dbReference type="PROSITE" id="PS50110"/>
    </source>
</evidence>
<dbReference type="SMART" id="SM00862">
    <property type="entry name" value="Trans_reg_C"/>
    <property type="match status" value="1"/>
</dbReference>
<dbReference type="PROSITE" id="PS50110">
    <property type="entry name" value="RESPONSE_REGULATORY"/>
    <property type="match status" value="1"/>
</dbReference>
<dbReference type="RefSeq" id="WP_183191517.1">
    <property type="nucleotide sequence ID" value="NZ_JACICD010000010.1"/>
</dbReference>
<dbReference type="GO" id="GO:0006355">
    <property type="term" value="P:regulation of DNA-templated transcription"/>
    <property type="evidence" value="ECO:0007669"/>
    <property type="project" value="InterPro"/>
</dbReference>
<keyword evidence="7" id="KW-1185">Reference proteome</keyword>
<feature type="modified residue" description="4-aspartylphosphate" evidence="2">
    <location>
        <position position="51"/>
    </location>
</feature>
<dbReference type="InterPro" id="IPR011006">
    <property type="entry name" value="CheY-like_superfamily"/>
</dbReference>
<keyword evidence="2" id="KW-0597">Phosphoprotein</keyword>
<dbReference type="GO" id="GO:0000976">
    <property type="term" value="F:transcription cis-regulatory region binding"/>
    <property type="evidence" value="ECO:0007669"/>
    <property type="project" value="TreeGrafter"/>
</dbReference>
<dbReference type="InterPro" id="IPR001789">
    <property type="entry name" value="Sig_transdc_resp-reg_receiver"/>
</dbReference>
<dbReference type="Gene3D" id="3.40.50.2300">
    <property type="match status" value="1"/>
</dbReference>
<dbReference type="EMBL" id="JACICD010000010">
    <property type="protein sequence ID" value="MBB3773373.1"/>
    <property type="molecule type" value="Genomic_DNA"/>
</dbReference>
<evidence type="ECO:0000313" key="6">
    <source>
        <dbReference type="EMBL" id="MBB3773373.1"/>
    </source>
</evidence>
<feature type="DNA-binding region" description="OmpR/PhoB-type" evidence="3">
    <location>
        <begin position="124"/>
        <end position="222"/>
    </location>
</feature>
<dbReference type="Pfam" id="PF00486">
    <property type="entry name" value="Trans_reg_C"/>
    <property type="match status" value="1"/>
</dbReference>
<keyword evidence="1 3" id="KW-0238">DNA-binding</keyword>
<evidence type="ECO:0000256" key="2">
    <source>
        <dbReference type="PROSITE-ProRule" id="PRU00169"/>
    </source>
</evidence>
<dbReference type="Gene3D" id="1.10.10.10">
    <property type="entry name" value="Winged helix-like DNA-binding domain superfamily/Winged helix DNA-binding domain"/>
    <property type="match status" value="1"/>
</dbReference>
<evidence type="ECO:0000256" key="1">
    <source>
        <dbReference type="ARBA" id="ARBA00023125"/>
    </source>
</evidence>
<dbReference type="GO" id="GO:0032993">
    <property type="term" value="C:protein-DNA complex"/>
    <property type="evidence" value="ECO:0007669"/>
    <property type="project" value="TreeGrafter"/>
</dbReference>
<dbReference type="Gene3D" id="6.10.250.690">
    <property type="match status" value="1"/>
</dbReference>
<dbReference type="Proteomes" id="UP000533469">
    <property type="component" value="Unassembled WGS sequence"/>
</dbReference>
<dbReference type="PROSITE" id="PS51755">
    <property type="entry name" value="OMPR_PHOB"/>
    <property type="match status" value="1"/>
</dbReference>
<comment type="caution">
    <text evidence="6">The sequence shown here is derived from an EMBL/GenBank/DDBJ whole genome shotgun (WGS) entry which is preliminary data.</text>
</comment>
<dbReference type="AlphaFoldDB" id="A0A839ZEX5"/>
<dbReference type="SMART" id="SM00448">
    <property type="entry name" value="REC"/>
    <property type="match status" value="1"/>
</dbReference>
<dbReference type="InterPro" id="IPR039420">
    <property type="entry name" value="WalR-like"/>
</dbReference>
<proteinExistence type="predicted"/>
<evidence type="ECO:0000259" key="5">
    <source>
        <dbReference type="PROSITE" id="PS51755"/>
    </source>
</evidence>
<dbReference type="PANTHER" id="PTHR48111">
    <property type="entry name" value="REGULATOR OF RPOS"/>
    <property type="match status" value="1"/>
</dbReference>